<feature type="transmembrane region" description="Helical" evidence="1">
    <location>
        <begin position="208"/>
        <end position="226"/>
    </location>
</feature>
<feature type="transmembrane region" description="Helical" evidence="1">
    <location>
        <begin position="181"/>
        <end position="202"/>
    </location>
</feature>
<evidence type="ECO:0000313" key="3">
    <source>
        <dbReference type="Proteomes" id="UP000807353"/>
    </source>
</evidence>
<proteinExistence type="predicted"/>
<accession>A0A9P5YC06</accession>
<sequence>MRSASVDLLNNADFSLDSSGVAGFFGGEEAVSAMGTVHLYRKQKWLGWYNSPGSYTVAKQYGKLANNRFWDALFPGEDVEPAEFFGLDGKAGPEFIAWSSGNRLPTTGHIAYLIMKAAQSAKEIEVERKYELGNRSRPSRVTVVDLKTVEKLSSKPSPLGAPPSKLKSPDRISPELLRKTSYWAAGVTMFLSIAPCIACAVFEDWFCFAMILLGIFSNGLSCFVIGSGELQYKKPKPSPNSPPGDGILIAGPEVIILRGEESRVGAVITGKLKLEYAGGAERPFIGICSLFQYGQFLAQLLLIPQGTLFGQLMFLATFVASWVYNCYLSSRDKEKLQVELMTKALDNPEIQRFKLETRTTMVVFALLVLQPQDPAEFLDKLLPRGTDTWTNWRIKVLEQFKSGREFDFKIPKKPAPDADALLDDLLKDAETAYAAYKHPYFHILPWRRRAACHFAHS</sequence>
<keyword evidence="1" id="KW-0472">Membrane</keyword>
<dbReference type="OrthoDB" id="2366471at2759"/>
<organism evidence="2 3">
    <name type="scientific">Collybia nuda</name>
    <dbReference type="NCBI Taxonomy" id="64659"/>
    <lineage>
        <taxon>Eukaryota</taxon>
        <taxon>Fungi</taxon>
        <taxon>Dikarya</taxon>
        <taxon>Basidiomycota</taxon>
        <taxon>Agaricomycotina</taxon>
        <taxon>Agaricomycetes</taxon>
        <taxon>Agaricomycetidae</taxon>
        <taxon>Agaricales</taxon>
        <taxon>Tricholomatineae</taxon>
        <taxon>Clitocybaceae</taxon>
        <taxon>Collybia</taxon>
    </lineage>
</organism>
<keyword evidence="1" id="KW-0812">Transmembrane</keyword>
<dbReference type="AlphaFoldDB" id="A0A9P5YC06"/>
<dbReference type="EMBL" id="MU150238">
    <property type="protein sequence ID" value="KAF9467193.1"/>
    <property type="molecule type" value="Genomic_DNA"/>
</dbReference>
<protein>
    <submittedName>
        <fullName evidence="2">Uncharacterized protein</fullName>
    </submittedName>
</protein>
<keyword evidence="3" id="KW-1185">Reference proteome</keyword>
<evidence type="ECO:0000313" key="2">
    <source>
        <dbReference type="EMBL" id="KAF9467193.1"/>
    </source>
</evidence>
<evidence type="ECO:0000256" key="1">
    <source>
        <dbReference type="SAM" id="Phobius"/>
    </source>
</evidence>
<gene>
    <name evidence="2" type="ORF">BDZ94DRAFT_1280520</name>
</gene>
<comment type="caution">
    <text evidence="2">The sequence shown here is derived from an EMBL/GenBank/DDBJ whole genome shotgun (WGS) entry which is preliminary data.</text>
</comment>
<keyword evidence="1" id="KW-1133">Transmembrane helix</keyword>
<feature type="transmembrane region" description="Helical" evidence="1">
    <location>
        <begin position="308"/>
        <end position="327"/>
    </location>
</feature>
<name>A0A9P5YC06_9AGAR</name>
<dbReference type="Proteomes" id="UP000807353">
    <property type="component" value="Unassembled WGS sequence"/>
</dbReference>
<reference evidence="2" key="1">
    <citation type="submission" date="2020-11" db="EMBL/GenBank/DDBJ databases">
        <authorList>
            <consortium name="DOE Joint Genome Institute"/>
            <person name="Ahrendt S."/>
            <person name="Riley R."/>
            <person name="Andreopoulos W."/>
            <person name="Labutti K."/>
            <person name="Pangilinan J."/>
            <person name="Ruiz-Duenas F.J."/>
            <person name="Barrasa J.M."/>
            <person name="Sanchez-Garcia M."/>
            <person name="Camarero S."/>
            <person name="Miyauchi S."/>
            <person name="Serrano A."/>
            <person name="Linde D."/>
            <person name="Babiker R."/>
            <person name="Drula E."/>
            <person name="Ayuso-Fernandez I."/>
            <person name="Pacheco R."/>
            <person name="Padilla G."/>
            <person name="Ferreira P."/>
            <person name="Barriuso J."/>
            <person name="Kellner H."/>
            <person name="Castanera R."/>
            <person name="Alfaro M."/>
            <person name="Ramirez L."/>
            <person name="Pisabarro A.G."/>
            <person name="Kuo A."/>
            <person name="Tritt A."/>
            <person name="Lipzen A."/>
            <person name="He G."/>
            <person name="Yan M."/>
            <person name="Ng V."/>
            <person name="Cullen D."/>
            <person name="Martin F."/>
            <person name="Rosso M.-N."/>
            <person name="Henrissat B."/>
            <person name="Hibbett D."/>
            <person name="Martinez A.T."/>
            <person name="Grigoriev I.V."/>
        </authorList>
    </citation>
    <scope>NUCLEOTIDE SEQUENCE</scope>
    <source>
        <strain evidence="2">CBS 247.69</strain>
    </source>
</reference>